<gene>
    <name evidence="6" type="ORF">KDK95_11170</name>
</gene>
<keyword evidence="3" id="KW-0067">ATP-binding</keyword>
<dbReference type="Pfam" id="PF17871">
    <property type="entry name" value="AAA_lid_9"/>
    <property type="match status" value="1"/>
</dbReference>
<accession>A0A941EFQ3</accession>
<dbReference type="PANTHER" id="PTHR11638:SF155">
    <property type="entry name" value="CHAPERONE PROTEIN CLPC1, CHLOROPLASTIC-LIKE"/>
    <property type="match status" value="1"/>
</dbReference>
<name>A0A941EFQ3_9ACTN</name>
<dbReference type="EMBL" id="JAGSOH010000024">
    <property type="protein sequence ID" value="MBR7826864.1"/>
    <property type="molecule type" value="Genomic_DNA"/>
</dbReference>
<evidence type="ECO:0000256" key="1">
    <source>
        <dbReference type="ARBA" id="ARBA00022737"/>
    </source>
</evidence>
<dbReference type="Proteomes" id="UP000676325">
    <property type="component" value="Unassembled WGS sequence"/>
</dbReference>
<dbReference type="InterPro" id="IPR041546">
    <property type="entry name" value="ClpA/ClpB_AAA_lid"/>
</dbReference>
<dbReference type="InterPro" id="IPR004176">
    <property type="entry name" value="Clp_R_N"/>
</dbReference>
<dbReference type="InterPro" id="IPR050130">
    <property type="entry name" value="ClpA_ClpB"/>
</dbReference>
<dbReference type="PROSITE" id="PS51903">
    <property type="entry name" value="CLP_R"/>
    <property type="match status" value="1"/>
</dbReference>
<evidence type="ECO:0000259" key="5">
    <source>
        <dbReference type="PROSITE" id="PS51903"/>
    </source>
</evidence>
<dbReference type="Gene3D" id="1.10.1780.10">
    <property type="entry name" value="Clp, N-terminal domain"/>
    <property type="match status" value="1"/>
</dbReference>
<evidence type="ECO:0000313" key="6">
    <source>
        <dbReference type="EMBL" id="MBR7826864.1"/>
    </source>
</evidence>
<dbReference type="AlphaFoldDB" id="A0A941EFQ3"/>
<keyword evidence="1 4" id="KW-0677">Repeat</keyword>
<dbReference type="InterPro" id="IPR027417">
    <property type="entry name" value="P-loop_NTPase"/>
</dbReference>
<proteinExistence type="predicted"/>
<reference evidence="6" key="1">
    <citation type="submission" date="2021-04" db="EMBL/GenBank/DDBJ databases">
        <title>Genome based classification of Actinospica acidithermotolerans sp. nov., an actinobacterium isolated from an Indonesian hot spring.</title>
        <authorList>
            <person name="Kusuma A.B."/>
            <person name="Putra K.E."/>
            <person name="Nafisah S."/>
            <person name="Loh J."/>
            <person name="Nouioui I."/>
            <person name="Goodfellow M."/>
        </authorList>
    </citation>
    <scope>NUCLEOTIDE SEQUENCE</scope>
    <source>
        <strain evidence="6">MGRD01-02</strain>
    </source>
</reference>
<dbReference type="GO" id="GO:0016887">
    <property type="term" value="F:ATP hydrolysis activity"/>
    <property type="evidence" value="ECO:0007669"/>
    <property type="project" value="TreeGrafter"/>
</dbReference>
<evidence type="ECO:0000256" key="3">
    <source>
        <dbReference type="ARBA" id="ARBA00022840"/>
    </source>
</evidence>
<keyword evidence="7" id="KW-1185">Reference proteome</keyword>
<organism evidence="6 7">
    <name type="scientific">Actinospica acidithermotolerans</name>
    <dbReference type="NCBI Taxonomy" id="2828514"/>
    <lineage>
        <taxon>Bacteria</taxon>
        <taxon>Bacillati</taxon>
        <taxon>Actinomycetota</taxon>
        <taxon>Actinomycetes</taxon>
        <taxon>Catenulisporales</taxon>
        <taxon>Actinospicaceae</taxon>
        <taxon>Actinospica</taxon>
    </lineage>
</organism>
<dbReference type="InterPro" id="IPR036628">
    <property type="entry name" value="Clp_N_dom_sf"/>
</dbReference>
<protein>
    <recommendedName>
        <fullName evidence="5">Clp R domain-containing protein</fullName>
    </recommendedName>
</protein>
<dbReference type="GO" id="GO:0005737">
    <property type="term" value="C:cytoplasm"/>
    <property type="evidence" value="ECO:0007669"/>
    <property type="project" value="TreeGrafter"/>
</dbReference>
<feature type="domain" description="Clp R" evidence="5">
    <location>
        <begin position="2"/>
        <end position="146"/>
    </location>
</feature>
<dbReference type="GO" id="GO:0034605">
    <property type="term" value="P:cellular response to heat"/>
    <property type="evidence" value="ECO:0007669"/>
    <property type="project" value="TreeGrafter"/>
</dbReference>
<dbReference type="SUPFAM" id="SSF81923">
    <property type="entry name" value="Double Clp-N motif"/>
    <property type="match status" value="1"/>
</dbReference>
<dbReference type="Pfam" id="PF02861">
    <property type="entry name" value="Clp_N"/>
    <property type="match status" value="1"/>
</dbReference>
<dbReference type="SUPFAM" id="SSF52540">
    <property type="entry name" value="P-loop containing nucleoside triphosphate hydrolases"/>
    <property type="match status" value="1"/>
</dbReference>
<dbReference type="PANTHER" id="PTHR11638">
    <property type="entry name" value="ATP-DEPENDENT CLP PROTEASE"/>
    <property type="match status" value="1"/>
</dbReference>
<dbReference type="GO" id="GO:0005524">
    <property type="term" value="F:ATP binding"/>
    <property type="evidence" value="ECO:0007669"/>
    <property type="project" value="UniProtKB-KW"/>
</dbReference>
<dbReference type="Gene3D" id="3.40.50.300">
    <property type="entry name" value="P-loop containing nucleotide triphosphate hydrolases"/>
    <property type="match status" value="2"/>
</dbReference>
<evidence type="ECO:0000313" key="7">
    <source>
        <dbReference type="Proteomes" id="UP000676325"/>
    </source>
</evidence>
<evidence type="ECO:0000256" key="2">
    <source>
        <dbReference type="ARBA" id="ARBA00022741"/>
    </source>
</evidence>
<evidence type="ECO:0000256" key="4">
    <source>
        <dbReference type="PROSITE-ProRule" id="PRU01251"/>
    </source>
</evidence>
<comment type="caution">
    <text evidence="6">The sequence shown here is derived from an EMBL/GenBank/DDBJ whole genome shotgun (WGS) entry which is preliminary data.</text>
</comment>
<sequence length="442" mass="47800">MFERFTDQARRVVVLAQEEARLLDHYYIGTEHLLLGLLREGDGLAARALAELGVALDDVRGQVMSIVGHGERRPTGHIPFTPRAKKVLELSLREALRLGTDYIGTEHLLLGLIREGEGVAAQVLTRLGTSLDEVRETAVAIYERLPPEEREEPSRATGERVREREAPAGFFEPRFQLPAFLQRRGFGGRQFDTEAVRAYTVAPVPRPPVRAADPVVERPAESDRLLAVLARRERNNAMLIGPSGCGKSALVRGLGQTLAANLGPASLDAAEVVELDLGVLRTWADRVVRRSRSPVVTVENLDLALRIDDQSGGRFVTALASLAEARAPLICTASAEAYDRLGQGYPTLANRFEPVEVPEASAEFTASVLEALRPGLEEFHGVAIDESALAAAVELAPRVRGGRVLPGGAVDLLDTAAARLAVVRETEGDRPVLDASRLRGAA</sequence>
<keyword evidence="2" id="KW-0547">Nucleotide-binding</keyword>